<evidence type="ECO:0000313" key="3">
    <source>
        <dbReference type="Proteomes" id="UP001185015"/>
    </source>
</evidence>
<dbReference type="Proteomes" id="UP001185015">
    <property type="component" value="Unassembled WGS sequence"/>
</dbReference>
<dbReference type="EMBL" id="JAVDQI010000006">
    <property type="protein sequence ID" value="MDR6223210.1"/>
    <property type="molecule type" value="Genomic_DNA"/>
</dbReference>
<dbReference type="NCBIfam" id="TIGR03024">
    <property type="entry name" value="arch_PEF_CTERM"/>
    <property type="match status" value="1"/>
</dbReference>
<accession>A0AA90U0E8</accession>
<protein>
    <recommendedName>
        <fullName evidence="1">PEF-CTERM protein sorting domain-containing protein</fullName>
    </recommendedName>
</protein>
<dbReference type="Pfam" id="PF26596">
    <property type="entry name" value="PEF-CTERM_ARCH"/>
    <property type="match status" value="1"/>
</dbReference>
<comment type="caution">
    <text evidence="2">The sequence shown here is derived from an EMBL/GenBank/DDBJ whole genome shotgun (WGS) entry which is preliminary data.</text>
</comment>
<gene>
    <name evidence="2" type="ORF">J2750_001675</name>
</gene>
<evidence type="ECO:0000313" key="2">
    <source>
        <dbReference type="EMBL" id="MDR6223210.1"/>
    </source>
</evidence>
<organism evidence="2 3">
    <name type="scientific">Methanococcoides alaskense</name>
    <dbReference type="NCBI Taxonomy" id="325778"/>
    <lineage>
        <taxon>Archaea</taxon>
        <taxon>Methanobacteriati</taxon>
        <taxon>Methanobacteriota</taxon>
        <taxon>Stenosarchaea group</taxon>
        <taxon>Methanomicrobia</taxon>
        <taxon>Methanosarcinales</taxon>
        <taxon>Methanosarcinaceae</taxon>
        <taxon>Methanococcoides</taxon>
    </lineage>
</organism>
<sequence length="161" mass="16991">MAGMAGTAAAMPAEIDITPADIAIIPDGTTVKTATVLVYDIDYPLLGNHSRVITVQTDNPNLQARVVGNGVDTGWTNTARATSLTYTATATNTYPFTLELKGTEAGSITVYDNEGNVWSVDAGHDFASASDSVEVPEFPTIALPVAAIIGLAFFLQRRKEE</sequence>
<dbReference type="RefSeq" id="WP_270095521.1">
    <property type="nucleotide sequence ID" value="NZ_JAQFFK010000001.1"/>
</dbReference>
<keyword evidence="3" id="KW-1185">Reference proteome</keyword>
<evidence type="ECO:0000259" key="1">
    <source>
        <dbReference type="Pfam" id="PF26596"/>
    </source>
</evidence>
<feature type="domain" description="PEF-CTERM protein sorting" evidence="1">
    <location>
        <begin position="135"/>
        <end position="159"/>
    </location>
</feature>
<dbReference type="AlphaFoldDB" id="A0AA90U0E8"/>
<reference evidence="2 3" key="1">
    <citation type="submission" date="2023-07" db="EMBL/GenBank/DDBJ databases">
        <title>Genomic Encyclopedia of Type Strains, Phase IV (KMG-IV): sequencing the most valuable type-strain genomes for metagenomic binning, comparative biology and taxonomic classification.</title>
        <authorList>
            <person name="Goeker M."/>
        </authorList>
    </citation>
    <scope>NUCLEOTIDE SEQUENCE [LARGE SCALE GENOMIC DNA]</scope>
    <source>
        <strain evidence="2 3">DSM 17273</strain>
    </source>
</reference>
<dbReference type="InterPro" id="IPR017474">
    <property type="entry name" value="PEF_CTERM_C"/>
</dbReference>
<name>A0AA90U0E8_9EURY</name>
<proteinExistence type="predicted"/>